<dbReference type="InterPro" id="IPR029016">
    <property type="entry name" value="GAF-like_dom_sf"/>
</dbReference>
<dbReference type="Pfam" id="PF00990">
    <property type="entry name" value="GGDEF"/>
    <property type="match status" value="1"/>
</dbReference>
<gene>
    <name evidence="3" type="ORF">EV684_1053</name>
</gene>
<dbReference type="EMBL" id="SLXD01000005">
    <property type="protein sequence ID" value="TCP02838.1"/>
    <property type="molecule type" value="Genomic_DNA"/>
</dbReference>
<dbReference type="SUPFAM" id="SSF55785">
    <property type="entry name" value="PYP-like sensor domain (PAS domain)"/>
    <property type="match status" value="1"/>
</dbReference>
<dbReference type="InterPro" id="IPR000014">
    <property type="entry name" value="PAS"/>
</dbReference>
<dbReference type="Gene3D" id="3.30.70.270">
    <property type="match status" value="1"/>
</dbReference>
<organism evidence="3 4">
    <name type="scientific">Rubrivivax gelatinosus</name>
    <name type="common">Rhodocyclus gelatinosus</name>
    <name type="synonym">Rhodopseudomonas gelatinosa</name>
    <dbReference type="NCBI Taxonomy" id="28068"/>
    <lineage>
        <taxon>Bacteria</taxon>
        <taxon>Pseudomonadati</taxon>
        <taxon>Pseudomonadota</taxon>
        <taxon>Betaproteobacteria</taxon>
        <taxon>Burkholderiales</taxon>
        <taxon>Sphaerotilaceae</taxon>
        <taxon>Rubrivivax</taxon>
    </lineage>
</organism>
<dbReference type="RefSeq" id="WP_132646346.1">
    <property type="nucleotide sequence ID" value="NZ_CP181386.1"/>
</dbReference>
<dbReference type="SUPFAM" id="SSF55073">
    <property type="entry name" value="Nucleotide cyclase"/>
    <property type="match status" value="1"/>
</dbReference>
<dbReference type="GO" id="GO:0003824">
    <property type="term" value="F:catalytic activity"/>
    <property type="evidence" value="ECO:0007669"/>
    <property type="project" value="UniProtKB-ARBA"/>
</dbReference>
<dbReference type="Gene3D" id="3.30.450.20">
    <property type="entry name" value="PAS domain"/>
    <property type="match status" value="1"/>
</dbReference>
<dbReference type="InterPro" id="IPR052163">
    <property type="entry name" value="DGC-Regulatory_Protein"/>
</dbReference>
<dbReference type="SMART" id="SM00091">
    <property type="entry name" value="PAS"/>
    <property type="match status" value="1"/>
</dbReference>
<feature type="domain" description="GGDEF" evidence="2">
    <location>
        <begin position="319"/>
        <end position="452"/>
    </location>
</feature>
<reference evidence="3 4" key="1">
    <citation type="submission" date="2019-03" db="EMBL/GenBank/DDBJ databases">
        <title>Genomic Encyclopedia of Type Strains, Phase IV (KMG-IV): sequencing the most valuable type-strain genomes for metagenomic binning, comparative biology and taxonomic classification.</title>
        <authorList>
            <person name="Goeker M."/>
        </authorList>
    </citation>
    <scope>NUCLEOTIDE SEQUENCE [LARGE SCALE GENOMIC DNA]</scope>
    <source>
        <strain evidence="3 4">DSM 1709</strain>
    </source>
</reference>
<dbReference type="GO" id="GO:0006355">
    <property type="term" value="P:regulation of DNA-templated transcription"/>
    <property type="evidence" value="ECO:0007669"/>
    <property type="project" value="InterPro"/>
</dbReference>
<dbReference type="Pfam" id="PF13185">
    <property type="entry name" value="GAF_2"/>
    <property type="match status" value="1"/>
</dbReference>
<evidence type="ECO:0000313" key="3">
    <source>
        <dbReference type="EMBL" id="TCP02838.1"/>
    </source>
</evidence>
<dbReference type="SUPFAM" id="SSF55781">
    <property type="entry name" value="GAF domain-like"/>
    <property type="match status" value="1"/>
</dbReference>
<dbReference type="InterPro" id="IPR043128">
    <property type="entry name" value="Rev_trsase/Diguanyl_cyclase"/>
</dbReference>
<dbReference type="OrthoDB" id="5571399at2"/>
<name>A0A4V2SGX2_RUBGE</name>
<dbReference type="FunFam" id="3.30.70.270:FF:000001">
    <property type="entry name" value="Diguanylate cyclase domain protein"/>
    <property type="match status" value="1"/>
</dbReference>
<dbReference type="Pfam" id="PF00989">
    <property type="entry name" value="PAS"/>
    <property type="match status" value="1"/>
</dbReference>
<evidence type="ECO:0000259" key="1">
    <source>
        <dbReference type="PROSITE" id="PS50112"/>
    </source>
</evidence>
<dbReference type="InterPro" id="IPR003018">
    <property type="entry name" value="GAF"/>
</dbReference>
<dbReference type="CDD" id="cd01949">
    <property type="entry name" value="GGDEF"/>
    <property type="match status" value="1"/>
</dbReference>
<dbReference type="Gene3D" id="3.30.450.40">
    <property type="match status" value="1"/>
</dbReference>
<dbReference type="PROSITE" id="PS50887">
    <property type="entry name" value="GGDEF"/>
    <property type="match status" value="1"/>
</dbReference>
<dbReference type="AlphaFoldDB" id="A0A4V2SGX2"/>
<comment type="caution">
    <text evidence="3">The sequence shown here is derived from an EMBL/GenBank/DDBJ whole genome shotgun (WGS) entry which is preliminary data.</text>
</comment>
<accession>A0A4V2SGX2</accession>
<dbReference type="PROSITE" id="PS50112">
    <property type="entry name" value="PAS"/>
    <property type="match status" value="1"/>
</dbReference>
<dbReference type="CDD" id="cd00130">
    <property type="entry name" value="PAS"/>
    <property type="match status" value="1"/>
</dbReference>
<evidence type="ECO:0000259" key="2">
    <source>
        <dbReference type="PROSITE" id="PS50887"/>
    </source>
</evidence>
<dbReference type="PANTHER" id="PTHR46663:SF3">
    <property type="entry name" value="SLL0267 PROTEIN"/>
    <property type="match status" value="1"/>
</dbReference>
<protein>
    <submittedName>
        <fullName evidence="3">PAS domain S-box-containing protein/diguanylate cyclase (GGDEF)-like protein</fullName>
    </submittedName>
</protein>
<dbReference type="SMART" id="SM00267">
    <property type="entry name" value="GGDEF"/>
    <property type="match status" value="1"/>
</dbReference>
<dbReference type="SMART" id="SM00065">
    <property type="entry name" value="GAF"/>
    <property type="match status" value="1"/>
</dbReference>
<dbReference type="InterPro" id="IPR013767">
    <property type="entry name" value="PAS_fold"/>
</dbReference>
<feature type="domain" description="PAS" evidence="1">
    <location>
        <begin position="5"/>
        <end position="75"/>
    </location>
</feature>
<dbReference type="InterPro" id="IPR000160">
    <property type="entry name" value="GGDEF_dom"/>
</dbReference>
<dbReference type="InterPro" id="IPR035965">
    <property type="entry name" value="PAS-like_dom_sf"/>
</dbReference>
<evidence type="ECO:0000313" key="4">
    <source>
        <dbReference type="Proteomes" id="UP000295106"/>
    </source>
</evidence>
<dbReference type="GeneID" id="99684733"/>
<dbReference type="InterPro" id="IPR029787">
    <property type="entry name" value="Nucleotide_cyclase"/>
</dbReference>
<dbReference type="Proteomes" id="UP000295106">
    <property type="component" value="Unassembled WGS sequence"/>
</dbReference>
<dbReference type="PANTHER" id="PTHR46663">
    <property type="entry name" value="DIGUANYLATE CYCLASE DGCT-RELATED"/>
    <property type="match status" value="1"/>
</dbReference>
<sequence length="461" mass="49954">MDHLDRAFLANVMDLMLDAVCVVDTEGRFVFVSAAGERIFGYAPQDLIGRPMIELVHPEDRERTLDAVAEIVADHHKPIFENRYVRKDGRVVHLMWSARWSPADGVRVAVARDVTARKRAEAVQAALYAISEAAHAAEDLMALFARIHRIIDGLLPAKNFFVALYDAPGDWLSFPYFVDELDAAPPPGALDAETLCAEVIRSGRERLFSRDPADAVPAPMHPDVGRTAVDWLGVPLGGPQGVIGALVLKSHSRDVRYGAAEVELLKFVSAQIAAAIERKQTQLRLLHVAQHDPLTGLPNRSLVRDRVAMALARARRDGGGLALLYLDLDDFKPVNDRFGHAVGDGLLQQVAQRLKHCVRASDTVGRMAGDEFVVLLAQLHAPGDAALVAEKIREALCQPFEIAGHAVVVSPSIGLVGYPADGEDGDQLIHRADQAMYAAKRAGGNRVCVLPCGDAFGIGAT</sequence>
<dbReference type="NCBIfam" id="TIGR00229">
    <property type="entry name" value="sensory_box"/>
    <property type="match status" value="1"/>
</dbReference>
<proteinExistence type="predicted"/>
<dbReference type="NCBIfam" id="TIGR00254">
    <property type="entry name" value="GGDEF"/>
    <property type="match status" value="1"/>
</dbReference>